<dbReference type="SMART" id="SM00248">
    <property type="entry name" value="ANK"/>
    <property type="match status" value="2"/>
</dbReference>
<evidence type="ECO:0000256" key="1">
    <source>
        <dbReference type="ARBA" id="ARBA00022737"/>
    </source>
</evidence>
<dbReference type="Pfam" id="PF12796">
    <property type="entry name" value="Ank_2"/>
    <property type="match status" value="1"/>
</dbReference>
<dbReference type="OrthoDB" id="306540at2"/>
<dbReference type="InterPro" id="IPR036770">
    <property type="entry name" value="Ankyrin_rpt-contain_sf"/>
</dbReference>
<dbReference type="AlphaFoldDB" id="A0A1M5PEC0"/>
<keyword evidence="2 3" id="KW-0040">ANK repeat</keyword>
<organism evidence="4 5">
    <name type="scientific">Jatrophihabitans endophyticus</name>
    <dbReference type="NCBI Taxonomy" id="1206085"/>
    <lineage>
        <taxon>Bacteria</taxon>
        <taxon>Bacillati</taxon>
        <taxon>Actinomycetota</taxon>
        <taxon>Actinomycetes</taxon>
        <taxon>Jatrophihabitantales</taxon>
        <taxon>Jatrophihabitantaceae</taxon>
        <taxon>Jatrophihabitans</taxon>
    </lineage>
</organism>
<proteinExistence type="predicted"/>
<dbReference type="Gene3D" id="1.25.40.20">
    <property type="entry name" value="Ankyrin repeat-containing domain"/>
    <property type="match status" value="1"/>
</dbReference>
<evidence type="ECO:0000313" key="5">
    <source>
        <dbReference type="Proteomes" id="UP000186132"/>
    </source>
</evidence>
<dbReference type="InterPro" id="IPR002110">
    <property type="entry name" value="Ankyrin_rpt"/>
</dbReference>
<dbReference type="PANTHER" id="PTHR24171">
    <property type="entry name" value="ANKYRIN REPEAT DOMAIN-CONTAINING PROTEIN 39-RELATED"/>
    <property type="match status" value="1"/>
</dbReference>
<dbReference type="RefSeq" id="WP_073391289.1">
    <property type="nucleotide sequence ID" value="NZ_FQVU01000004.1"/>
</dbReference>
<protein>
    <submittedName>
        <fullName evidence="4">Uncharacterized protein</fullName>
    </submittedName>
</protein>
<sequence>MTELTDDELAFLAGMFDLAREGRTAELRAAIDAGVPANLTNESGDTLLVLAAYHDHPATVQALLAAGADPERVNDRGQTALAAATFRRSGAGVSALLAAGADPRTGPRSALDVARFFGLDDMLALLEPADAGPRGVAGADPTPAGS</sequence>
<keyword evidence="5" id="KW-1185">Reference proteome</keyword>
<evidence type="ECO:0000256" key="3">
    <source>
        <dbReference type="PROSITE-ProRule" id="PRU00023"/>
    </source>
</evidence>
<evidence type="ECO:0000313" key="4">
    <source>
        <dbReference type="EMBL" id="SHH00058.1"/>
    </source>
</evidence>
<dbReference type="SUPFAM" id="SSF48403">
    <property type="entry name" value="Ankyrin repeat"/>
    <property type="match status" value="1"/>
</dbReference>
<dbReference type="PROSITE" id="PS50088">
    <property type="entry name" value="ANK_REPEAT"/>
    <property type="match status" value="1"/>
</dbReference>
<accession>A0A1M5PEC0</accession>
<dbReference type="EMBL" id="FQVU01000004">
    <property type="protein sequence ID" value="SHH00058.1"/>
    <property type="molecule type" value="Genomic_DNA"/>
</dbReference>
<dbReference type="STRING" id="1206085.SAMN05443575_3057"/>
<keyword evidence="1" id="KW-0677">Repeat</keyword>
<feature type="repeat" description="ANK" evidence="3">
    <location>
        <begin position="43"/>
        <end position="75"/>
    </location>
</feature>
<evidence type="ECO:0000256" key="2">
    <source>
        <dbReference type="ARBA" id="ARBA00023043"/>
    </source>
</evidence>
<reference evidence="4 5" key="1">
    <citation type="submission" date="2016-11" db="EMBL/GenBank/DDBJ databases">
        <authorList>
            <person name="Jaros S."/>
            <person name="Januszkiewicz K."/>
            <person name="Wedrychowicz H."/>
        </authorList>
    </citation>
    <scope>NUCLEOTIDE SEQUENCE [LARGE SCALE GENOMIC DNA]</scope>
    <source>
        <strain evidence="4 5">DSM 45627</strain>
    </source>
</reference>
<name>A0A1M5PEC0_9ACTN</name>
<dbReference type="Proteomes" id="UP000186132">
    <property type="component" value="Unassembled WGS sequence"/>
</dbReference>
<gene>
    <name evidence="4" type="ORF">SAMN05443575_3057</name>
</gene>